<evidence type="ECO:0000313" key="3">
    <source>
        <dbReference type="Proteomes" id="UP000246635"/>
    </source>
</evidence>
<accession>A0A2V2YXS9</accession>
<dbReference type="Pfam" id="PF07731">
    <property type="entry name" value="Cu-oxidase_2"/>
    <property type="match status" value="1"/>
</dbReference>
<dbReference type="InterPro" id="IPR011706">
    <property type="entry name" value="Cu-oxidase_C"/>
</dbReference>
<dbReference type="AlphaFoldDB" id="A0A2V2YXS9"/>
<evidence type="ECO:0000259" key="1">
    <source>
        <dbReference type="Pfam" id="PF07731"/>
    </source>
</evidence>
<organism evidence="2 3">
    <name type="scientific">Paenibacillus cellulosilyticus</name>
    <dbReference type="NCBI Taxonomy" id="375489"/>
    <lineage>
        <taxon>Bacteria</taxon>
        <taxon>Bacillati</taxon>
        <taxon>Bacillota</taxon>
        <taxon>Bacilli</taxon>
        <taxon>Bacillales</taxon>
        <taxon>Paenibacillaceae</taxon>
        <taxon>Paenibacillus</taxon>
    </lineage>
</organism>
<proteinExistence type="predicted"/>
<dbReference type="GO" id="GO:0016491">
    <property type="term" value="F:oxidoreductase activity"/>
    <property type="evidence" value="ECO:0007669"/>
    <property type="project" value="InterPro"/>
</dbReference>
<dbReference type="RefSeq" id="WP_425452371.1">
    <property type="nucleotide sequence ID" value="NZ_QGTQ01000003.1"/>
</dbReference>
<comment type="caution">
    <text evidence="2">The sequence shown here is derived from an EMBL/GenBank/DDBJ whole genome shotgun (WGS) entry which is preliminary data.</text>
</comment>
<sequence length="38" mass="4370">MLMVREGDLVRTAFVNHSSSHHPMHLHGHHLLVLVITF</sequence>
<name>A0A2V2YXS9_9BACL</name>
<keyword evidence="3" id="KW-1185">Reference proteome</keyword>
<dbReference type="EMBL" id="QGTQ01000003">
    <property type="protein sequence ID" value="PWW06557.1"/>
    <property type="molecule type" value="Genomic_DNA"/>
</dbReference>
<dbReference type="InterPro" id="IPR008972">
    <property type="entry name" value="Cupredoxin"/>
</dbReference>
<reference evidence="2 3" key="1">
    <citation type="submission" date="2018-05" db="EMBL/GenBank/DDBJ databases">
        <title>Genomic Encyclopedia of Type Strains, Phase III (KMG-III): the genomes of soil and plant-associated and newly described type strains.</title>
        <authorList>
            <person name="Whitman W."/>
        </authorList>
    </citation>
    <scope>NUCLEOTIDE SEQUENCE [LARGE SCALE GENOMIC DNA]</scope>
    <source>
        <strain evidence="2 3">CECT 5696</strain>
    </source>
</reference>
<feature type="domain" description="Plastocyanin-like" evidence="1">
    <location>
        <begin position="3"/>
        <end position="34"/>
    </location>
</feature>
<dbReference type="SUPFAM" id="SSF49503">
    <property type="entry name" value="Cupredoxins"/>
    <property type="match status" value="1"/>
</dbReference>
<dbReference type="Proteomes" id="UP000246635">
    <property type="component" value="Unassembled WGS sequence"/>
</dbReference>
<gene>
    <name evidence="2" type="ORF">DFQ01_103461</name>
</gene>
<dbReference type="GO" id="GO:0005507">
    <property type="term" value="F:copper ion binding"/>
    <property type="evidence" value="ECO:0007669"/>
    <property type="project" value="InterPro"/>
</dbReference>
<protein>
    <submittedName>
        <fullName evidence="2">Multicopper oxidase</fullName>
    </submittedName>
</protein>
<dbReference type="Gene3D" id="2.60.40.420">
    <property type="entry name" value="Cupredoxins - blue copper proteins"/>
    <property type="match status" value="1"/>
</dbReference>
<evidence type="ECO:0000313" key="2">
    <source>
        <dbReference type="EMBL" id="PWW06557.1"/>
    </source>
</evidence>